<dbReference type="Pfam" id="PF04803">
    <property type="entry name" value="Cor1"/>
    <property type="match status" value="1"/>
</dbReference>
<sequence>MFPHGRRDPEEFESTQRDPEEFESTPTEEEEHSTVYTFDDDFQHPSVSQRSDIEELSSASDSHGKKSPIELFTDAGEKVEVILGKVGVDINRALTAKRQRMETTARQSFEGVEKKMKDVWNSHEDAMAQLNAESAQAFANLFEQWDEDFKKFREQHEKLMNDFKEQEKVFQQARFIQSQRLRTIQQVHEEFLKNLEDLEIRNDALLTGTQSELKEEINKLRRKIMRESVTAAGDGKCSPVSPVRALLMGRIFEEGT</sequence>
<evidence type="ECO:0000256" key="3">
    <source>
        <dbReference type="SAM" id="MobiDB-lite"/>
    </source>
</evidence>
<dbReference type="InterPro" id="IPR006888">
    <property type="entry name" value="XLR/SYCP3/FAM9_dom"/>
</dbReference>
<proteinExistence type="inferred from homology"/>
<dbReference type="PANTHER" id="PTHR19368:SF22">
    <property type="entry name" value="RIKEN CDNA 1700013H16 GENE"/>
    <property type="match status" value="1"/>
</dbReference>
<gene>
    <name evidence="5" type="ORF">APTSU1_001802200</name>
</gene>
<evidence type="ECO:0000313" key="6">
    <source>
        <dbReference type="Proteomes" id="UP001623349"/>
    </source>
</evidence>
<feature type="coiled-coil region" evidence="2">
    <location>
        <begin position="142"/>
        <end position="230"/>
    </location>
</feature>
<evidence type="ECO:0000256" key="1">
    <source>
        <dbReference type="ARBA" id="ARBA00010283"/>
    </source>
</evidence>
<feature type="compositionally biased region" description="Acidic residues" evidence="3">
    <location>
        <begin position="20"/>
        <end position="31"/>
    </location>
</feature>
<protein>
    <recommendedName>
        <fullName evidence="4">XLR/SYCP3/FAM9 domain-containing protein</fullName>
    </recommendedName>
</protein>
<reference evidence="5 6" key="1">
    <citation type="submission" date="2024-08" db="EMBL/GenBank/DDBJ databases">
        <title>The draft genome of Apodemus speciosus.</title>
        <authorList>
            <person name="Nabeshima K."/>
            <person name="Suzuki S."/>
            <person name="Onuma M."/>
        </authorList>
    </citation>
    <scope>NUCLEOTIDE SEQUENCE [LARGE SCALE GENOMIC DNA]</scope>
    <source>
        <strain evidence="5">IB14-021</strain>
    </source>
</reference>
<organism evidence="5 6">
    <name type="scientific">Apodemus speciosus</name>
    <name type="common">Large Japanese field mouse</name>
    <dbReference type="NCBI Taxonomy" id="105296"/>
    <lineage>
        <taxon>Eukaryota</taxon>
        <taxon>Metazoa</taxon>
        <taxon>Chordata</taxon>
        <taxon>Craniata</taxon>
        <taxon>Vertebrata</taxon>
        <taxon>Euteleostomi</taxon>
        <taxon>Mammalia</taxon>
        <taxon>Eutheria</taxon>
        <taxon>Euarchontoglires</taxon>
        <taxon>Glires</taxon>
        <taxon>Rodentia</taxon>
        <taxon>Myomorpha</taxon>
        <taxon>Muroidea</taxon>
        <taxon>Muridae</taxon>
        <taxon>Murinae</taxon>
        <taxon>Apodemus</taxon>
    </lineage>
</organism>
<dbReference type="PANTHER" id="PTHR19368">
    <property type="entry name" value="XLR/SCP3/FAM9"/>
    <property type="match status" value="1"/>
</dbReference>
<comment type="caution">
    <text evidence="5">The sequence shown here is derived from an EMBL/GenBank/DDBJ whole genome shotgun (WGS) entry which is preliminary data.</text>
</comment>
<evidence type="ECO:0000313" key="5">
    <source>
        <dbReference type="EMBL" id="GAB1302783.1"/>
    </source>
</evidence>
<keyword evidence="2" id="KW-0175">Coiled coil</keyword>
<feature type="compositionally biased region" description="Basic and acidic residues" evidence="3">
    <location>
        <begin position="1"/>
        <end position="19"/>
    </location>
</feature>
<evidence type="ECO:0000259" key="4">
    <source>
        <dbReference type="Pfam" id="PF04803"/>
    </source>
</evidence>
<comment type="similarity">
    <text evidence="1">Belongs to the XLR/SYCP3 family.</text>
</comment>
<dbReference type="InterPro" id="IPR051443">
    <property type="entry name" value="XLR/SYCP3"/>
</dbReference>
<feature type="region of interest" description="Disordered" evidence="3">
    <location>
        <begin position="1"/>
        <end position="67"/>
    </location>
</feature>
<dbReference type="Proteomes" id="UP001623349">
    <property type="component" value="Unassembled WGS sequence"/>
</dbReference>
<accession>A0ABQ0FU69</accession>
<dbReference type="EMBL" id="BAAFST010000020">
    <property type="protein sequence ID" value="GAB1302783.1"/>
    <property type="molecule type" value="Genomic_DNA"/>
</dbReference>
<name>A0ABQ0FU69_APOSI</name>
<evidence type="ECO:0000256" key="2">
    <source>
        <dbReference type="SAM" id="Coils"/>
    </source>
</evidence>
<keyword evidence="6" id="KW-1185">Reference proteome</keyword>
<feature type="domain" description="XLR/SYCP3/FAM9" evidence="4">
    <location>
        <begin position="93"/>
        <end position="223"/>
    </location>
</feature>